<evidence type="ECO:0000256" key="2">
    <source>
        <dbReference type="ARBA" id="ARBA00022670"/>
    </source>
</evidence>
<dbReference type="InterPro" id="IPR005320">
    <property type="entry name" value="Peptidase_S51"/>
</dbReference>
<organism evidence="5 6">
    <name type="scientific">Agrococcus carbonis</name>
    <dbReference type="NCBI Taxonomy" id="684552"/>
    <lineage>
        <taxon>Bacteria</taxon>
        <taxon>Bacillati</taxon>
        <taxon>Actinomycetota</taxon>
        <taxon>Actinomycetes</taxon>
        <taxon>Micrococcales</taxon>
        <taxon>Microbacteriaceae</taxon>
        <taxon>Agrococcus</taxon>
    </lineage>
</organism>
<keyword evidence="3" id="KW-0378">Hydrolase</keyword>
<keyword evidence="2" id="KW-0645">Protease</keyword>
<dbReference type="Pfam" id="PF03575">
    <property type="entry name" value="Peptidase_S51"/>
    <property type="match status" value="1"/>
</dbReference>
<dbReference type="GO" id="GO:0006508">
    <property type="term" value="P:proteolysis"/>
    <property type="evidence" value="ECO:0007669"/>
    <property type="project" value="UniProtKB-KW"/>
</dbReference>
<evidence type="ECO:0000256" key="4">
    <source>
        <dbReference type="ARBA" id="ARBA00022825"/>
    </source>
</evidence>
<dbReference type="Proteomes" id="UP000199649">
    <property type="component" value="Chromosome I"/>
</dbReference>
<proteinExistence type="inferred from homology"/>
<protein>
    <submittedName>
        <fullName evidence="5">Dipeptidase E</fullName>
    </submittedName>
</protein>
<name>A0A1H1MVV4_9MICO</name>
<reference evidence="6" key="1">
    <citation type="submission" date="2016-10" db="EMBL/GenBank/DDBJ databases">
        <authorList>
            <person name="Varghese N."/>
            <person name="Submissions S."/>
        </authorList>
    </citation>
    <scope>NUCLEOTIDE SEQUENCE [LARGE SCALE GENOMIC DNA]</scope>
    <source>
        <strain evidence="6">DSM 22965</strain>
    </source>
</reference>
<evidence type="ECO:0000256" key="3">
    <source>
        <dbReference type="ARBA" id="ARBA00022801"/>
    </source>
</evidence>
<dbReference type="AlphaFoldDB" id="A0A1H1MVV4"/>
<dbReference type="InterPro" id="IPR029062">
    <property type="entry name" value="Class_I_gatase-like"/>
</dbReference>
<comment type="similarity">
    <text evidence="1">Belongs to the peptidase S51 family.</text>
</comment>
<dbReference type="RefSeq" id="WP_092666072.1">
    <property type="nucleotide sequence ID" value="NZ_LT629734.1"/>
</dbReference>
<accession>A0A1H1MVV4</accession>
<dbReference type="Gene3D" id="3.40.50.880">
    <property type="match status" value="1"/>
</dbReference>
<dbReference type="EMBL" id="LT629734">
    <property type="protein sequence ID" value="SDR90787.1"/>
    <property type="molecule type" value="Genomic_DNA"/>
</dbReference>
<dbReference type="OrthoDB" id="3373764at2"/>
<sequence>MKYLLTSNGITNASIRAALERMLGKPIAESTALLVPTGAHPFPEGPDMVRGVTDGTVGGPLSRIGWRSLGVLELTALPTVRRDQWEAAVRGVDALLVWGGDVLYLVHWMRESGLADLLPELHDTVYLGVSAGSITVTPHNCDAAFDLRFVPDGSDMGRDAERALGLVGFALYPHLGHPDMEDASLERIAEWAADIPAPVYAIDDDTALAVVDGEVEVISEGTWERLEPRP</sequence>
<evidence type="ECO:0000256" key="1">
    <source>
        <dbReference type="ARBA" id="ARBA00006534"/>
    </source>
</evidence>
<gene>
    <name evidence="5" type="ORF">SAMN04489719_1095</name>
</gene>
<keyword evidence="6" id="KW-1185">Reference proteome</keyword>
<evidence type="ECO:0000313" key="6">
    <source>
        <dbReference type="Proteomes" id="UP000199649"/>
    </source>
</evidence>
<dbReference type="STRING" id="684552.SAMN04489719_1095"/>
<evidence type="ECO:0000313" key="5">
    <source>
        <dbReference type="EMBL" id="SDR90787.1"/>
    </source>
</evidence>
<dbReference type="GO" id="GO:0008236">
    <property type="term" value="F:serine-type peptidase activity"/>
    <property type="evidence" value="ECO:0007669"/>
    <property type="project" value="UniProtKB-KW"/>
</dbReference>
<dbReference type="SUPFAM" id="SSF52317">
    <property type="entry name" value="Class I glutamine amidotransferase-like"/>
    <property type="match status" value="1"/>
</dbReference>
<keyword evidence="4" id="KW-0720">Serine protease</keyword>